<dbReference type="EMBL" id="JAIFTL010000251">
    <property type="protein sequence ID" value="KAG9320860.1"/>
    <property type="molecule type" value="Genomic_DNA"/>
</dbReference>
<dbReference type="PROSITE" id="PS50011">
    <property type="entry name" value="PROTEIN_KINASE_DOM"/>
    <property type="match status" value="1"/>
</dbReference>
<keyword evidence="1" id="KW-0547">Nucleotide-binding</keyword>
<dbReference type="FunFam" id="1.10.510.10:FF:000571">
    <property type="entry name" value="Maternal embryonic leucine zipper kinase"/>
    <property type="match status" value="1"/>
</dbReference>
<reference evidence="5" key="1">
    <citation type="submission" date="2021-07" db="EMBL/GenBank/DDBJ databases">
        <title>Draft genome of Mortierella alpina, strain LL118, isolated from an aspen leaf litter sample.</title>
        <authorList>
            <person name="Yang S."/>
            <person name="Vinatzer B.A."/>
        </authorList>
    </citation>
    <scope>NUCLEOTIDE SEQUENCE</scope>
    <source>
        <strain evidence="5">LL118</strain>
    </source>
</reference>
<dbReference type="PROSITE" id="PS00108">
    <property type="entry name" value="PROTEIN_KINASE_ST"/>
    <property type="match status" value="1"/>
</dbReference>
<dbReference type="AlphaFoldDB" id="A0A9P8D011"/>
<name>A0A9P8D011_MORAP</name>
<dbReference type="InterPro" id="IPR011009">
    <property type="entry name" value="Kinase-like_dom_sf"/>
</dbReference>
<dbReference type="SUPFAM" id="SSF56112">
    <property type="entry name" value="Protein kinase-like (PK-like)"/>
    <property type="match status" value="1"/>
</dbReference>
<dbReference type="SMART" id="SM00220">
    <property type="entry name" value="S_TKc"/>
    <property type="match status" value="1"/>
</dbReference>
<dbReference type="Pfam" id="PF00069">
    <property type="entry name" value="Pkinase"/>
    <property type="match status" value="1"/>
</dbReference>
<dbReference type="InterPro" id="IPR000719">
    <property type="entry name" value="Prot_kinase_dom"/>
</dbReference>
<dbReference type="GO" id="GO:0005524">
    <property type="term" value="F:ATP binding"/>
    <property type="evidence" value="ECO:0007669"/>
    <property type="project" value="UniProtKB-KW"/>
</dbReference>
<feature type="domain" description="Protein kinase" evidence="4">
    <location>
        <begin position="40"/>
        <end position="337"/>
    </location>
</feature>
<sequence length="422" mass="48110">MVLDMILPELSISNRHCRFSTNALGQVLCKVDLDMMVNVVWNRNLIGRGESVVLSNGDSIWIRRNHLASKVLPDPTADTGKVNVAIHRKSWLTLAVKIMDRIRFRIPQHSGGTNIEKEVAILQSIDHANIIAVVDVIKTPRYIYIFMQMLPGGDLFDYIVKNGPLSELEAKFAIYQVLQALQHLHQLNISHRDLKPENLLLASAKKYARLVLTDFGMAREFNKEYWMNTMCGTYAYMAPEVLEVQFVESPGYSCAADCWSLGITLYMILTGAHPFTSHHASEDEEGMRQALYARDVEFPRRHWKHISMEACTLIRNLLAFDSDERWTVDQALSSDWIQKDIGWLRHKYRETVLPHWTASSRQLGIVRQDASMRHEAPPVRQCRPDERFEHCNPSPAPGVPHSRSGSSRSSMTAVPDVCYGRT</sequence>
<evidence type="ECO:0000256" key="3">
    <source>
        <dbReference type="SAM" id="MobiDB-lite"/>
    </source>
</evidence>
<comment type="caution">
    <text evidence="5">The sequence shown here is derived from an EMBL/GenBank/DDBJ whole genome shotgun (WGS) entry which is preliminary data.</text>
</comment>
<evidence type="ECO:0000256" key="1">
    <source>
        <dbReference type="ARBA" id="ARBA00022741"/>
    </source>
</evidence>
<organism evidence="5 6">
    <name type="scientific">Mortierella alpina</name>
    <name type="common">Oleaginous fungus</name>
    <name type="synonym">Mortierella renispora</name>
    <dbReference type="NCBI Taxonomy" id="64518"/>
    <lineage>
        <taxon>Eukaryota</taxon>
        <taxon>Fungi</taxon>
        <taxon>Fungi incertae sedis</taxon>
        <taxon>Mucoromycota</taxon>
        <taxon>Mortierellomycotina</taxon>
        <taxon>Mortierellomycetes</taxon>
        <taxon>Mortierellales</taxon>
        <taxon>Mortierellaceae</taxon>
        <taxon>Mortierella</taxon>
    </lineage>
</organism>
<accession>A0A9P8D011</accession>
<dbReference type="PANTHER" id="PTHR24347">
    <property type="entry name" value="SERINE/THREONINE-PROTEIN KINASE"/>
    <property type="match status" value="1"/>
</dbReference>
<evidence type="ECO:0000259" key="4">
    <source>
        <dbReference type="PROSITE" id="PS50011"/>
    </source>
</evidence>
<dbReference type="Proteomes" id="UP000717515">
    <property type="component" value="Unassembled WGS sequence"/>
</dbReference>
<keyword evidence="2" id="KW-0067">ATP-binding</keyword>
<dbReference type="Gene3D" id="1.10.510.10">
    <property type="entry name" value="Transferase(Phosphotransferase) domain 1"/>
    <property type="match status" value="1"/>
</dbReference>
<dbReference type="Gene3D" id="3.30.200.20">
    <property type="entry name" value="Phosphorylase Kinase, domain 1"/>
    <property type="match status" value="1"/>
</dbReference>
<evidence type="ECO:0000313" key="5">
    <source>
        <dbReference type="EMBL" id="KAG9320860.1"/>
    </source>
</evidence>
<dbReference type="InterPro" id="IPR008984">
    <property type="entry name" value="SMAD_FHA_dom_sf"/>
</dbReference>
<gene>
    <name evidence="5" type="ORF">KVV02_000054</name>
</gene>
<evidence type="ECO:0000256" key="2">
    <source>
        <dbReference type="ARBA" id="ARBA00022840"/>
    </source>
</evidence>
<feature type="region of interest" description="Disordered" evidence="3">
    <location>
        <begin position="384"/>
        <end position="422"/>
    </location>
</feature>
<dbReference type="GO" id="GO:0004672">
    <property type="term" value="F:protein kinase activity"/>
    <property type="evidence" value="ECO:0007669"/>
    <property type="project" value="InterPro"/>
</dbReference>
<protein>
    <recommendedName>
        <fullName evidence="4">Protein kinase domain-containing protein</fullName>
    </recommendedName>
</protein>
<dbReference type="SUPFAM" id="SSF49879">
    <property type="entry name" value="SMAD/FHA domain"/>
    <property type="match status" value="1"/>
</dbReference>
<proteinExistence type="predicted"/>
<evidence type="ECO:0000313" key="6">
    <source>
        <dbReference type="Proteomes" id="UP000717515"/>
    </source>
</evidence>
<dbReference type="InterPro" id="IPR008271">
    <property type="entry name" value="Ser/Thr_kinase_AS"/>
</dbReference>